<feature type="compositionally biased region" description="Polar residues" evidence="1">
    <location>
        <begin position="293"/>
        <end position="313"/>
    </location>
</feature>
<accession>A0ABM1Q3Z9</accession>
<feature type="region of interest" description="Disordered" evidence="1">
    <location>
        <begin position="135"/>
        <end position="179"/>
    </location>
</feature>
<evidence type="ECO:0000256" key="1">
    <source>
        <dbReference type="SAM" id="MobiDB-lite"/>
    </source>
</evidence>
<name>A0ABM1Q3Z9_DROAR</name>
<keyword evidence="3" id="KW-1185">Reference proteome</keyword>
<dbReference type="Proteomes" id="UP000694904">
    <property type="component" value="Chromosome 2"/>
</dbReference>
<dbReference type="GeneID" id="108621402"/>
<evidence type="ECO:0000313" key="3">
    <source>
        <dbReference type="Proteomes" id="UP000694904"/>
    </source>
</evidence>
<feature type="signal peptide" evidence="2">
    <location>
        <begin position="1"/>
        <end position="23"/>
    </location>
</feature>
<feature type="region of interest" description="Disordered" evidence="1">
    <location>
        <begin position="265"/>
        <end position="357"/>
    </location>
</feature>
<sequence length="371" mass="42751">MQFQLRSTFLLLAWIAAANQIQAARTTDLQLLQYWEPQIQIPDYSGSQIAYPKREFVQSRFPSVGLERHYRLSNQPKEDSTSTTERPFIRAWNSFLRSVQPNFGFRNLTNPLANLFTNGATNIIESAPVQAEMYTDEQQADEVQQSSTVAAQSAKKRKRKRRKQQKRRPMYDSQKQEEHPYDYYGSTLHQPMYYYGPNDYYGIRRLQTFSDIASQPNYYDLFYKDSSVEGDVPQYTTEDNESFGKPSTKRFAIVRPLTLAIQLPNSDSSDASALDETPDDSVTNENVDESIASVGTDTEGNVDSESNSASNDDQMPLSESVRNAFGTYMRDDRESRKRQRQSEQKDMGEPAKWKPRKQLRYVLAARLVKNH</sequence>
<keyword evidence="2" id="KW-0732">Signal</keyword>
<reference evidence="4" key="3">
    <citation type="submission" date="2025-08" db="UniProtKB">
        <authorList>
            <consortium name="RefSeq"/>
        </authorList>
    </citation>
    <scope>IDENTIFICATION</scope>
    <source>
        <tissue evidence="4">Whole organism</tissue>
    </source>
</reference>
<protein>
    <submittedName>
        <fullName evidence="4">Uncharacterized protein LOC108621402</fullName>
    </submittedName>
</protein>
<feature type="compositionally biased region" description="Polar residues" evidence="1">
    <location>
        <begin position="141"/>
        <end position="151"/>
    </location>
</feature>
<reference evidence="3" key="2">
    <citation type="journal article" date="2016" name="G3 (Bethesda)">
        <title>Genome Evolution in Three Species of Cactophilic Drosophila.</title>
        <authorList>
            <person name="Sanchez-Flores A."/>
            <person name="Penazola F."/>
            <person name="Carpinteyro-Ponce J."/>
            <person name="Nazario-Yepiz N."/>
            <person name="Abreu-Goodger C."/>
            <person name="Machado C.A."/>
            <person name="Markow T.A."/>
        </authorList>
    </citation>
    <scope>NUCLEOTIDE SEQUENCE [LARGE SCALE GENOMIC DNA]</scope>
</reference>
<dbReference type="RefSeq" id="XP_017874185.1">
    <property type="nucleotide sequence ID" value="XM_018018696.1"/>
</dbReference>
<feature type="compositionally biased region" description="Basic residues" evidence="1">
    <location>
        <begin position="154"/>
        <end position="168"/>
    </location>
</feature>
<gene>
    <name evidence="4" type="primary">LOC108621402</name>
</gene>
<evidence type="ECO:0000313" key="4">
    <source>
        <dbReference type="RefSeq" id="XP_017874185.1"/>
    </source>
</evidence>
<evidence type="ECO:0000256" key="2">
    <source>
        <dbReference type="SAM" id="SignalP"/>
    </source>
</evidence>
<organism evidence="3 4">
    <name type="scientific">Drosophila arizonae</name>
    <name type="common">Fruit fly</name>
    <dbReference type="NCBI Taxonomy" id="7263"/>
    <lineage>
        <taxon>Eukaryota</taxon>
        <taxon>Metazoa</taxon>
        <taxon>Ecdysozoa</taxon>
        <taxon>Arthropoda</taxon>
        <taxon>Hexapoda</taxon>
        <taxon>Insecta</taxon>
        <taxon>Pterygota</taxon>
        <taxon>Neoptera</taxon>
        <taxon>Endopterygota</taxon>
        <taxon>Diptera</taxon>
        <taxon>Brachycera</taxon>
        <taxon>Muscomorpha</taxon>
        <taxon>Ephydroidea</taxon>
        <taxon>Drosophilidae</taxon>
        <taxon>Drosophila</taxon>
    </lineage>
</organism>
<feature type="compositionally biased region" description="Basic and acidic residues" evidence="1">
    <location>
        <begin position="329"/>
        <end position="352"/>
    </location>
</feature>
<reference evidence="3" key="1">
    <citation type="journal article" date="1997" name="Nucleic Acids Res.">
        <title>tRNAscan-SE: a program for improved detection of transfer RNA genes in genomic sequence.</title>
        <authorList>
            <person name="Lowe T.M."/>
            <person name="Eddy S.R."/>
        </authorList>
    </citation>
    <scope>NUCLEOTIDE SEQUENCE [LARGE SCALE GENOMIC DNA]</scope>
</reference>
<feature type="chain" id="PRO_5045114865" evidence="2">
    <location>
        <begin position="24"/>
        <end position="371"/>
    </location>
</feature>
<proteinExistence type="predicted"/>